<reference evidence="1" key="1">
    <citation type="submission" date="2023-02" db="EMBL/GenBank/DDBJ databases">
        <title>Description of Herbaspirillum huttiense subsp. nephrolepsisexaltata and Herbaspirillum huttiense subsp. lycopersicon.</title>
        <authorList>
            <person name="Poudel M."/>
            <person name="Sharma A."/>
            <person name="Goss E."/>
            <person name="Tapia J.H."/>
            <person name="Harmon C.M."/>
            <person name="Jones J.B."/>
        </authorList>
    </citation>
    <scope>NUCLEOTIDE SEQUENCE</scope>
    <source>
        <strain evidence="1">NC40101</strain>
    </source>
</reference>
<dbReference type="RefSeq" id="WP_310835952.1">
    <property type="nucleotide sequence ID" value="NZ_JAVLSM010000002.1"/>
</dbReference>
<comment type="caution">
    <text evidence="1">The sequence shown here is derived from an EMBL/GenBank/DDBJ whole genome shotgun (WGS) entry which is preliminary data.</text>
</comment>
<sequence>MKNLSPILRELGAGRLSFWCPGCNDAHQILYGSGPGPRWGYNGHVDLPTFTPSIKVTWREPSDTPAEQLDDTKDIEKCCHSFVTNGQIEFLLDCTHELAGKTMPLPSFPPGWGAT</sequence>
<name>A0AAE4K646_9BURK</name>
<evidence type="ECO:0000313" key="1">
    <source>
        <dbReference type="EMBL" id="MDT0339336.1"/>
    </source>
</evidence>
<organism evidence="1">
    <name type="scientific">Herbaspirillum huttiense subsp. nephrolepidis</name>
    <dbReference type="NCBI Taxonomy" id="3075126"/>
    <lineage>
        <taxon>Bacteria</taxon>
        <taxon>Pseudomonadati</taxon>
        <taxon>Pseudomonadota</taxon>
        <taxon>Betaproteobacteria</taxon>
        <taxon>Burkholderiales</taxon>
        <taxon>Oxalobacteraceae</taxon>
        <taxon>Herbaspirillum</taxon>
    </lineage>
</organism>
<proteinExistence type="predicted"/>
<protein>
    <submittedName>
        <fullName evidence="1">DUF6527 family protein</fullName>
    </submittedName>
</protein>
<dbReference type="EMBL" id="JAVRAA010000012">
    <property type="protein sequence ID" value="MDT0339336.1"/>
    <property type="molecule type" value="Genomic_DNA"/>
</dbReference>
<dbReference type="Pfam" id="PF20137">
    <property type="entry name" value="BubE"/>
    <property type="match status" value="1"/>
</dbReference>
<dbReference type="InterPro" id="IPR045384">
    <property type="entry name" value="DUF6527"/>
</dbReference>
<dbReference type="AlphaFoldDB" id="A0AAE4K646"/>
<gene>
    <name evidence="1" type="ORF">RJN63_21050</name>
</gene>
<accession>A0AAE4K646</accession>